<reference evidence="1 2" key="1">
    <citation type="submission" date="2017-03" db="EMBL/GenBank/DDBJ databases">
        <title>Genome of the blue death feigning beetle - Asbolus verrucosus.</title>
        <authorList>
            <person name="Rider S.D."/>
        </authorList>
    </citation>
    <scope>NUCLEOTIDE SEQUENCE [LARGE SCALE GENOMIC DNA]</scope>
    <source>
        <strain evidence="1">Butters</strain>
        <tissue evidence="1">Head and leg muscle</tissue>
    </source>
</reference>
<evidence type="ECO:0000313" key="2">
    <source>
        <dbReference type="Proteomes" id="UP000292052"/>
    </source>
</evidence>
<dbReference type="AlphaFoldDB" id="A0A482VJV8"/>
<comment type="caution">
    <text evidence="1">The sequence shown here is derived from an EMBL/GenBank/DDBJ whole genome shotgun (WGS) entry which is preliminary data.</text>
</comment>
<dbReference type="Proteomes" id="UP000292052">
    <property type="component" value="Unassembled WGS sequence"/>
</dbReference>
<name>A0A482VJV8_ASBVE</name>
<evidence type="ECO:0000313" key="1">
    <source>
        <dbReference type="EMBL" id="RZC33221.1"/>
    </source>
</evidence>
<proteinExistence type="predicted"/>
<sequence>MSCPRVIGCVNTGVGQAINTRRLVQMATLLAGHSLHPDYAASFHRKRFRFGWNTLDKCLSWSVLFLIHAGFT</sequence>
<keyword evidence="2" id="KW-1185">Reference proteome</keyword>
<protein>
    <submittedName>
        <fullName evidence="1">Uncharacterized protein</fullName>
    </submittedName>
</protein>
<dbReference type="EMBL" id="QDEB01090746">
    <property type="protein sequence ID" value="RZC33221.1"/>
    <property type="molecule type" value="Genomic_DNA"/>
</dbReference>
<dbReference type="OrthoDB" id="6657269at2759"/>
<organism evidence="1 2">
    <name type="scientific">Asbolus verrucosus</name>
    <name type="common">Desert ironclad beetle</name>
    <dbReference type="NCBI Taxonomy" id="1661398"/>
    <lineage>
        <taxon>Eukaryota</taxon>
        <taxon>Metazoa</taxon>
        <taxon>Ecdysozoa</taxon>
        <taxon>Arthropoda</taxon>
        <taxon>Hexapoda</taxon>
        <taxon>Insecta</taxon>
        <taxon>Pterygota</taxon>
        <taxon>Neoptera</taxon>
        <taxon>Endopterygota</taxon>
        <taxon>Coleoptera</taxon>
        <taxon>Polyphaga</taxon>
        <taxon>Cucujiformia</taxon>
        <taxon>Tenebrionidae</taxon>
        <taxon>Pimeliinae</taxon>
        <taxon>Asbolus</taxon>
    </lineage>
</organism>
<gene>
    <name evidence="1" type="ORF">BDFB_011301</name>
</gene>
<accession>A0A482VJV8</accession>